<name>A0A8C0XE70_CASCN</name>
<dbReference type="AlphaFoldDB" id="A0A8C0XE70"/>
<protein>
    <submittedName>
        <fullName evidence="1">Uncharacterized protein</fullName>
    </submittedName>
</protein>
<dbReference type="Ensembl" id="ENSCCNT00000033977.1">
    <property type="protein sequence ID" value="ENSCCNP00000026817.1"/>
    <property type="gene ID" value="ENSCCNG00000025981.1"/>
</dbReference>
<evidence type="ECO:0000313" key="1">
    <source>
        <dbReference type="Ensembl" id="ENSCCNP00000026817.1"/>
    </source>
</evidence>
<organism evidence="1">
    <name type="scientific">Castor canadensis</name>
    <name type="common">American beaver</name>
    <dbReference type="NCBI Taxonomy" id="51338"/>
    <lineage>
        <taxon>Eukaryota</taxon>
        <taxon>Metazoa</taxon>
        <taxon>Chordata</taxon>
        <taxon>Craniata</taxon>
        <taxon>Vertebrata</taxon>
        <taxon>Euteleostomi</taxon>
        <taxon>Mammalia</taxon>
        <taxon>Eutheria</taxon>
        <taxon>Euarchontoglires</taxon>
        <taxon>Glires</taxon>
        <taxon>Rodentia</taxon>
        <taxon>Castorimorpha</taxon>
        <taxon>Castoridae</taxon>
        <taxon>Castor</taxon>
    </lineage>
</organism>
<proteinExistence type="predicted"/>
<accession>A0A8C0XE70</accession>
<sequence>MTSYNICHISLCSVSFKSLILRHSLWSSICLLFRIVTVPIVSTSVSLPSTAGCRKEPLLPGWVSAPAFYILPAG</sequence>
<reference evidence="1" key="1">
    <citation type="submission" date="2023-09" db="UniProtKB">
        <authorList>
            <consortium name="Ensembl"/>
        </authorList>
    </citation>
    <scope>IDENTIFICATION</scope>
</reference>